<accession>A0A0G1GHV2</accession>
<name>A0A0G1GHV2_9BACT</name>
<dbReference type="InterPro" id="IPR024079">
    <property type="entry name" value="MetalloPept_cat_dom_sf"/>
</dbReference>
<dbReference type="Gene3D" id="3.40.390.10">
    <property type="entry name" value="Collagenase (Catalytic Domain)"/>
    <property type="match status" value="1"/>
</dbReference>
<gene>
    <name evidence="1" type="ORF">UW21_C0004G0010</name>
</gene>
<evidence type="ECO:0000313" key="2">
    <source>
        <dbReference type="Proteomes" id="UP000034192"/>
    </source>
</evidence>
<dbReference type="SUPFAM" id="SSF55486">
    <property type="entry name" value="Metalloproteases ('zincins'), catalytic domain"/>
    <property type="match status" value="1"/>
</dbReference>
<dbReference type="AlphaFoldDB" id="A0A0G1GHV2"/>
<dbReference type="Proteomes" id="UP000034192">
    <property type="component" value="Unassembled WGS sequence"/>
</dbReference>
<sequence>MPQLALREIEKIEFVAERLQGIGGGGKLGDTSWEPETGRAIVRTYLHISELNEKEHETIVHEVGHEIFLKLLTSEEKSAWGELYKESGDWFVSGRAIRSSEEDFCECFRIFFTSRVRIFAKRGSQKYNFMKNVVKRLEKMS</sequence>
<dbReference type="GO" id="GO:0008237">
    <property type="term" value="F:metallopeptidase activity"/>
    <property type="evidence" value="ECO:0007669"/>
    <property type="project" value="InterPro"/>
</dbReference>
<organism evidence="1 2">
    <name type="scientific">Candidatus Woesebacteria bacterium GW2011_GWB1_44_11b</name>
    <dbReference type="NCBI Taxonomy" id="1618580"/>
    <lineage>
        <taxon>Bacteria</taxon>
        <taxon>Candidatus Woeseibacteriota</taxon>
    </lineage>
</organism>
<protein>
    <submittedName>
        <fullName evidence="1">Uncharacterized protein</fullName>
    </submittedName>
</protein>
<comment type="caution">
    <text evidence="1">The sequence shown here is derived from an EMBL/GenBank/DDBJ whole genome shotgun (WGS) entry which is preliminary data.</text>
</comment>
<evidence type="ECO:0000313" key="1">
    <source>
        <dbReference type="EMBL" id="KKT34090.1"/>
    </source>
</evidence>
<proteinExistence type="predicted"/>
<reference evidence="1 2" key="1">
    <citation type="journal article" date="2015" name="Nature">
        <title>rRNA introns, odd ribosomes, and small enigmatic genomes across a large radiation of phyla.</title>
        <authorList>
            <person name="Brown C.T."/>
            <person name="Hug L.A."/>
            <person name="Thomas B.C."/>
            <person name="Sharon I."/>
            <person name="Castelle C.J."/>
            <person name="Singh A."/>
            <person name="Wilkins M.J."/>
            <person name="Williams K.H."/>
            <person name="Banfield J.F."/>
        </authorList>
    </citation>
    <scope>NUCLEOTIDE SEQUENCE [LARGE SCALE GENOMIC DNA]</scope>
</reference>
<dbReference type="EMBL" id="LCHL01000004">
    <property type="protein sequence ID" value="KKT34090.1"/>
    <property type="molecule type" value="Genomic_DNA"/>
</dbReference>